<reference evidence="1 2" key="1">
    <citation type="journal article" date="2011" name="J. Bacteriol.">
        <title>Comparative genomics of 28 Salmonella enterica isolates: evidence for CRISPR-mediated adaptive sublineage evolution.</title>
        <authorList>
            <person name="Fricke W.F."/>
            <person name="Mammel M.K."/>
            <person name="McDermott P.F."/>
            <person name="Tartera C."/>
            <person name="White D.G."/>
            <person name="Leclerc J.E."/>
            <person name="Ravel J."/>
            <person name="Cebula T.A."/>
        </authorList>
    </citation>
    <scope>NUCLEOTIDE SEQUENCE [LARGE SCALE GENOMIC DNA]</scope>
    <source>
        <strain evidence="1 2">SL254</strain>
    </source>
</reference>
<proteinExistence type="predicted"/>
<protein>
    <recommendedName>
        <fullName evidence="3">Phage protein</fullName>
    </recommendedName>
</protein>
<dbReference type="EMBL" id="CP001113">
    <property type="protein sequence ID" value="ACF63966.1"/>
    <property type="molecule type" value="Genomic_DNA"/>
</dbReference>
<evidence type="ECO:0000313" key="2">
    <source>
        <dbReference type="Proteomes" id="UP000008824"/>
    </source>
</evidence>
<gene>
    <name evidence="1" type="ordered locus">SNSL254_A2945</name>
</gene>
<dbReference type="HOGENOM" id="CLU_1884348_0_0_6"/>
<evidence type="ECO:0000313" key="1">
    <source>
        <dbReference type="EMBL" id="ACF63966.1"/>
    </source>
</evidence>
<dbReference type="AlphaFoldDB" id="A0A0H3BUD3"/>
<dbReference type="Proteomes" id="UP000008824">
    <property type="component" value="Chromosome"/>
</dbReference>
<evidence type="ECO:0008006" key="3">
    <source>
        <dbReference type="Google" id="ProtNLM"/>
    </source>
</evidence>
<name>A0A0H3BUD3_SALNS</name>
<accession>A0A0H3BUD3</accession>
<sequence length="133" mass="14837">MSIISVEGKSLGAELAVWGVPHNYAVAFAEKSASKNGRIALHPFFFNDTEHMTNQRHWLAINAAFWCCVYREAESKEAQIEALAGIRAIFYTAGALGVGEIKALIQEWWRTTYELHLIPAPNYSAVTTQPAFH</sequence>
<organism evidence="1 2">
    <name type="scientific">Salmonella newport (strain SL254)</name>
    <dbReference type="NCBI Taxonomy" id="423368"/>
    <lineage>
        <taxon>Bacteria</taxon>
        <taxon>Pseudomonadati</taxon>
        <taxon>Pseudomonadota</taxon>
        <taxon>Gammaproteobacteria</taxon>
        <taxon>Enterobacterales</taxon>
        <taxon>Enterobacteriaceae</taxon>
        <taxon>Salmonella</taxon>
    </lineage>
</organism>
<dbReference type="RefSeq" id="WP_000022786.1">
    <property type="nucleotide sequence ID" value="NC_011080.1"/>
</dbReference>
<dbReference type="KEGG" id="see:SNSL254_A2945"/>